<keyword evidence="5 11" id="KW-0418">Kinase</keyword>
<evidence type="ECO:0000313" key="12">
    <source>
        <dbReference type="Proteomes" id="UP000676325"/>
    </source>
</evidence>
<sequence>MLRLGGDDPQRLGTYRLRAVIGDGGMGRVYLATSQAGRAVAVKVIGPGLANQPGYRERFAREARAAMSVSGLYTASVVDADTAGERPYIATEYVPAPSLAESVAKTGPMPNATVFALAGGLAEALVAIHRAGLVHRDVKPHNILLAADGPVVIDFGIAMGDETSLTAVGMVVGTPGFIAPEVLRGKDPSALSDVFSLGCVLVYAARGTGPFGTGDPLAIAHRSATGEPDLTGVPGDVKALVTPMLHREPSRRPSPAQLLQHVSVSSNVMLHDGQWLPDGVRGLLSERKRELQQALGSQPVQAPQGPLGVQAPQPAHPQQPAPAYQQSVFPPTPPNDFAAMHGGVPVPTPTPARSRTGFYALLAAAGAVVMAGAIAGVLLLDHGKNGSSNSANGGTTGVAVVHSSSAATDSATDSATSDTATGATDSSTSGSDSGSTTYKPGTYGVDQQIAVDLLGDTVDVDSVTVNNDGSVAVKLTYTSAVSGTWSCGGSKAGEATLQIGDNGEDSSTASDCTKAPSKTWDMNAGQTFSGSEYFASAPAGSGSWTFSMDTATTEGITEFQGSVSDISIPTQ</sequence>
<evidence type="ECO:0000256" key="7">
    <source>
        <dbReference type="PROSITE-ProRule" id="PRU10141"/>
    </source>
</evidence>
<feature type="compositionally biased region" description="Low complexity" evidence="8">
    <location>
        <begin position="408"/>
        <end position="437"/>
    </location>
</feature>
<evidence type="ECO:0000256" key="6">
    <source>
        <dbReference type="ARBA" id="ARBA00022840"/>
    </source>
</evidence>
<evidence type="ECO:0000259" key="10">
    <source>
        <dbReference type="PROSITE" id="PS50011"/>
    </source>
</evidence>
<keyword evidence="4 7" id="KW-0547">Nucleotide-binding</keyword>
<dbReference type="AlphaFoldDB" id="A0A941EHY2"/>
<dbReference type="GO" id="GO:0004674">
    <property type="term" value="F:protein serine/threonine kinase activity"/>
    <property type="evidence" value="ECO:0007669"/>
    <property type="project" value="UniProtKB-EC"/>
</dbReference>
<dbReference type="InterPro" id="IPR000719">
    <property type="entry name" value="Prot_kinase_dom"/>
</dbReference>
<evidence type="ECO:0000313" key="11">
    <source>
        <dbReference type="EMBL" id="MBR7830842.1"/>
    </source>
</evidence>
<dbReference type="SUPFAM" id="SSF56112">
    <property type="entry name" value="Protein kinase-like (PK-like)"/>
    <property type="match status" value="1"/>
</dbReference>
<dbReference type="SMART" id="SM00220">
    <property type="entry name" value="S_TKc"/>
    <property type="match status" value="1"/>
</dbReference>
<feature type="region of interest" description="Disordered" evidence="8">
    <location>
        <begin position="408"/>
        <end position="441"/>
    </location>
</feature>
<comment type="similarity">
    <text evidence="1">Belongs to the protein kinase superfamily. NEK Ser/Thr protein kinase family. NIMA subfamily.</text>
</comment>
<dbReference type="PANTHER" id="PTHR43671">
    <property type="entry name" value="SERINE/THREONINE-PROTEIN KINASE NEK"/>
    <property type="match status" value="1"/>
</dbReference>
<accession>A0A941EHY2</accession>
<evidence type="ECO:0000256" key="8">
    <source>
        <dbReference type="SAM" id="MobiDB-lite"/>
    </source>
</evidence>
<dbReference type="EMBL" id="JAGSOH010000160">
    <property type="protein sequence ID" value="MBR7830842.1"/>
    <property type="molecule type" value="Genomic_DNA"/>
</dbReference>
<keyword evidence="12" id="KW-1185">Reference proteome</keyword>
<organism evidence="11 12">
    <name type="scientific">Actinospica acidithermotolerans</name>
    <dbReference type="NCBI Taxonomy" id="2828514"/>
    <lineage>
        <taxon>Bacteria</taxon>
        <taxon>Bacillati</taxon>
        <taxon>Actinomycetota</taxon>
        <taxon>Actinomycetes</taxon>
        <taxon>Catenulisporales</taxon>
        <taxon>Actinospicaceae</taxon>
        <taxon>Actinospica</taxon>
    </lineage>
</organism>
<dbReference type="PROSITE" id="PS00108">
    <property type="entry name" value="PROTEIN_KINASE_ST"/>
    <property type="match status" value="1"/>
</dbReference>
<keyword evidence="9" id="KW-1133">Transmembrane helix</keyword>
<dbReference type="EC" id="2.7.11.1" evidence="2"/>
<evidence type="ECO:0000256" key="9">
    <source>
        <dbReference type="SAM" id="Phobius"/>
    </source>
</evidence>
<evidence type="ECO:0000256" key="2">
    <source>
        <dbReference type="ARBA" id="ARBA00012513"/>
    </source>
</evidence>
<keyword evidence="6 7" id="KW-0067">ATP-binding</keyword>
<dbReference type="InterPro" id="IPR011009">
    <property type="entry name" value="Kinase-like_dom_sf"/>
</dbReference>
<proteinExistence type="inferred from homology"/>
<dbReference type="RefSeq" id="WP_212521962.1">
    <property type="nucleotide sequence ID" value="NZ_JAGSOH010000160.1"/>
</dbReference>
<reference evidence="11" key="1">
    <citation type="submission" date="2021-04" db="EMBL/GenBank/DDBJ databases">
        <title>Genome based classification of Actinospica acidithermotolerans sp. nov., an actinobacterium isolated from an Indonesian hot spring.</title>
        <authorList>
            <person name="Kusuma A.B."/>
            <person name="Putra K.E."/>
            <person name="Nafisah S."/>
            <person name="Loh J."/>
            <person name="Nouioui I."/>
            <person name="Goodfellow M."/>
        </authorList>
    </citation>
    <scope>NUCLEOTIDE SEQUENCE</scope>
    <source>
        <strain evidence="11">MGRD01-02</strain>
    </source>
</reference>
<dbReference type="Gene3D" id="1.10.510.10">
    <property type="entry name" value="Transferase(Phosphotransferase) domain 1"/>
    <property type="match status" value="1"/>
</dbReference>
<keyword evidence="9" id="KW-0472">Membrane</keyword>
<dbReference type="Proteomes" id="UP000676325">
    <property type="component" value="Unassembled WGS sequence"/>
</dbReference>
<keyword evidence="9" id="KW-0812">Transmembrane</keyword>
<feature type="transmembrane region" description="Helical" evidence="9">
    <location>
        <begin position="358"/>
        <end position="380"/>
    </location>
</feature>
<evidence type="ECO:0000256" key="4">
    <source>
        <dbReference type="ARBA" id="ARBA00022741"/>
    </source>
</evidence>
<evidence type="ECO:0000256" key="5">
    <source>
        <dbReference type="ARBA" id="ARBA00022777"/>
    </source>
</evidence>
<dbReference type="GO" id="GO:0005524">
    <property type="term" value="F:ATP binding"/>
    <property type="evidence" value="ECO:0007669"/>
    <property type="project" value="UniProtKB-UniRule"/>
</dbReference>
<dbReference type="InterPro" id="IPR008271">
    <property type="entry name" value="Ser/Thr_kinase_AS"/>
</dbReference>
<evidence type="ECO:0000256" key="3">
    <source>
        <dbReference type="ARBA" id="ARBA00022679"/>
    </source>
</evidence>
<feature type="domain" description="Protein kinase" evidence="10">
    <location>
        <begin position="15"/>
        <end position="264"/>
    </location>
</feature>
<protein>
    <recommendedName>
        <fullName evidence="2">non-specific serine/threonine protein kinase</fullName>
        <ecNumber evidence="2">2.7.11.1</ecNumber>
    </recommendedName>
</protein>
<keyword evidence="3" id="KW-0808">Transferase</keyword>
<dbReference type="InterPro" id="IPR050660">
    <property type="entry name" value="NEK_Ser/Thr_kinase"/>
</dbReference>
<comment type="caution">
    <text evidence="11">The sequence shown here is derived from an EMBL/GenBank/DDBJ whole genome shotgun (WGS) entry which is preliminary data.</text>
</comment>
<dbReference type="PROSITE" id="PS00107">
    <property type="entry name" value="PROTEIN_KINASE_ATP"/>
    <property type="match status" value="1"/>
</dbReference>
<dbReference type="Gene3D" id="3.30.200.20">
    <property type="entry name" value="Phosphorylase Kinase, domain 1"/>
    <property type="match status" value="1"/>
</dbReference>
<evidence type="ECO:0000256" key="1">
    <source>
        <dbReference type="ARBA" id="ARBA00010886"/>
    </source>
</evidence>
<feature type="region of interest" description="Disordered" evidence="8">
    <location>
        <begin position="290"/>
        <end position="324"/>
    </location>
</feature>
<dbReference type="PROSITE" id="PS50011">
    <property type="entry name" value="PROTEIN_KINASE_DOM"/>
    <property type="match status" value="1"/>
</dbReference>
<dbReference type="InterPro" id="IPR017441">
    <property type="entry name" value="Protein_kinase_ATP_BS"/>
</dbReference>
<dbReference type="CDD" id="cd14014">
    <property type="entry name" value="STKc_PknB_like"/>
    <property type="match status" value="1"/>
</dbReference>
<name>A0A941EHY2_9ACTN</name>
<feature type="binding site" evidence="7">
    <location>
        <position position="43"/>
    </location>
    <ligand>
        <name>ATP</name>
        <dbReference type="ChEBI" id="CHEBI:30616"/>
    </ligand>
</feature>
<dbReference type="PANTHER" id="PTHR43671:SF13">
    <property type="entry name" value="SERINE_THREONINE-PROTEIN KINASE NEK2"/>
    <property type="match status" value="1"/>
</dbReference>
<gene>
    <name evidence="11" type="ORF">KDK95_31350</name>
</gene>
<dbReference type="Pfam" id="PF00069">
    <property type="entry name" value="Pkinase"/>
    <property type="match status" value="1"/>
</dbReference>